<dbReference type="Proteomes" id="UP001500418">
    <property type="component" value="Unassembled WGS sequence"/>
</dbReference>
<feature type="compositionally biased region" description="Polar residues" evidence="1">
    <location>
        <begin position="68"/>
        <end position="80"/>
    </location>
</feature>
<evidence type="ECO:0000313" key="3">
    <source>
        <dbReference type="EMBL" id="GAA0951881.1"/>
    </source>
</evidence>
<evidence type="ECO:0000256" key="1">
    <source>
        <dbReference type="SAM" id="MobiDB-lite"/>
    </source>
</evidence>
<dbReference type="InterPro" id="IPR012338">
    <property type="entry name" value="Beta-lactam/transpept-like"/>
</dbReference>
<dbReference type="Pfam" id="PF00144">
    <property type="entry name" value="Beta-lactamase"/>
    <property type="match status" value="1"/>
</dbReference>
<organism evidence="3 4">
    <name type="scientific">Streptomyces rhizosphaericus</name>
    <dbReference type="NCBI Taxonomy" id="114699"/>
    <lineage>
        <taxon>Bacteria</taxon>
        <taxon>Bacillati</taxon>
        <taxon>Actinomycetota</taxon>
        <taxon>Actinomycetes</taxon>
        <taxon>Kitasatosporales</taxon>
        <taxon>Streptomycetaceae</taxon>
        <taxon>Streptomyces</taxon>
        <taxon>Streptomyces violaceusniger group</taxon>
    </lineage>
</organism>
<dbReference type="InterPro" id="IPR001466">
    <property type="entry name" value="Beta-lactam-related"/>
</dbReference>
<dbReference type="EMBL" id="BAAAID010000072">
    <property type="protein sequence ID" value="GAA0951881.1"/>
    <property type="molecule type" value="Genomic_DNA"/>
</dbReference>
<feature type="region of interest" description="Disordered" evidence="1">
    <location>
        <begin position="61"/>
        <end position="80"/>
    </location>
</feature>
<evidence type="ECO:0000259" key="2">
    <source>
        <dbReference type="Pfam" id="PF00144"/>
    </source>
</evidence>
<evidence type="ECO:0000313" key="4">
    <source>
        <dbReference type="Proteomes" id="UP001500418"/>
    </source>
</evidence>
<proteinExistence type="predicted"/>
<sequence>MSGAGNDGRTITVRNLLQHTSGLADYIYDVSPDPSAQTYFANRWRAHKPEELVDLAMRHEPAFPPATTGHTPTRITCSPE</sequence>
<gene>
    <name evidence="3" type="ORF">GCM10009575_076450</name>
</gene>
<name>A0ABN1R767_9ACTN</name>
<feature type="domain" description="Beta-lactamase-related" evidence="2">
    <location>
        <begin position="4"/>
        <end position="67"/>
    </location>
</feature>
<dbReference type="SUPFAM" id="SSF56601">
    <property type="entry name" value="beta-lactamase/transpeptidase-like"/>
    <property type="match status" value="1"/>
</dbReference>
<accession>A0ABN1R767</accession>
<reference evidence="3 4" key="1">
    <citation type="journal article" date="2019" name="Int. J. Syst. Evol. Microbiol.">
        <title>The Global Catalogue of Microorganisms (GCM) 10K type strain sequencing project: providing services to taxonomists for standard genome sequencing and annotation.</title>
        <authorList>
            <consortium name="The Broad Institute Genomics Platform"/>
            <consortium name="The Broad Institute Genome Sequencing Center for Infectious Disease"/>
            <person name="Wu L."/>
            <person name="Ma J."/>
        </authorList>
    </citation>
    <scope>NUCLEOTIDE SEQUENCE [LARGE SCALE GENOMIC DNA]</scope>
    <source>
        <strain evidence="3 4">JCM 11444</strain>
    </source>
</reference>
<protein>
    <recommendedName>
        <fullName evidence="2">Beta-lactamase-related domain-containing protein</fullName>
    </recommendedName>
</protein>
<dbReference type="Gene3D" id="3.40.710.10">
    <property type="entry name" value="DD-peptidase/beta-lactamase superfamily"/>
    <property type="match status" value="1"/>
</dbReference>
<keyword evidence="4" id="KW-1185">Reference proteome</keyword>
<comment type="caution">
    <text evidence="3">The sequence shown here is derived from an EMBL/GenBank/DDBJ whole genome shotgun (WGS) entry which is preliminary data.</text>
</comment>